<evidence type="ECO:0000313" key="3">
    <source>
        <dbReference type="Proteomes" id="UP000653644"/>
    </source>
</evidence>
<dbReference type="RefSeq" id="WP_229917859.1">
    <property type="nucleotide sequence ID" value="NZ_BMVN01000058.1"/>
</dbReference>
<dbReference type="EMBL" id="BMVN01000058">
    <property type="protein sequence ID" value="GHA66659.1"/>
    <property type="molecule type" value="Genomic_DNA"/>
</dbReference>
<proteinExistence type="predicted"/>
<comment type="caution">
    <text evidence="2">The sequence shown here is derived from an EMBL/GenBank/DDBJ whole genome shotgun (WGS) entry which is preliminary data.</text>
</comment>
<dbReference type="Proteomes" id="UP000653644">
    <property type="component" value="Unassembled WGS sequence"/>
</dbReference>
<accession>A0ABQ3DB32</accession>
<feature type="region of interest" description="Disordered" evidence="1">
    <location>
        <begin position="116"/>
        <end position="143"/>
    </location>
</feature>
<evidence type="ECO:0000313" key="2">
    <source>
        <dbReference type="EMBL" id="GHA66659.1"/>
    </source>
</evidence>
<evidence type="ECO:0000256" key="1">
    <source>
        <dbReference type="SAM" id="MobiDB-lite"/>
    </source>
</evidence>
<protein>
    <submittedName>
        <fullName evidence="2">Uncharacterized protein</fullName>
    </submittedName>
</protein>
<gene>
    <name evidence="2" type="ORF">GCM10010345_83080</name>
</gene>
<keyword evidence="3" id="KW-1185">Reference proteome</keyword>
<reference evidence="3" key="1">
    <citation type="journal article" date="2019" name="Int. J. Syst. Evol. Microbiol.">
        <title>The Global Catalogue of Microorganisms (GCM) 10K type strain sequencing project: providing services to taxonomists for standard genome sequencing and annotation.</title>
        <authorList>
            <consortium name="The Broad Institute Genomics Platform"/>
            <consortium name="The Broad Institute Genome Sequencing Center for Infectious Disease"/>
            <person name="Wu L."/>
            <person name="Ma J."/>
        </authorList>
    </citation>
    <scope>NUCLEOTIDE SEQUENCE [LARGE SCALE GENOMIC DNA]</scope>
    <source>
        <strain evidence="3">JCM 4733</strain>
    </source>
</reference>
<sequence length="143" mass="15198">MFPPPNGPSSEGLRRQARSVVAALGLDGTELAPDLVFSLLRAGFGVQTDARSARVEVRDCPEHYGAGSLLISWAPHEVAYTPLDPRVTRVESIMTDALLDTVRALGFRAERLGRPRGLTLPDRAPDAGPPARGAPAKPLGLNP</sequence>
<name>A0ABQ3DB32_9ACTN</name>
<organism evidence="2 3">
    <name type="scientific">Streptomyces canarius</name>
    <dbReference type="NCBI Taxonomy" id="285453"/>
    <lineage>
        <taxon>Bacteria</taxon>
        <taxon>Bacillati</taxon>
        <taxon>Actinomycetota</taxon>
        <taxon>Actinomycetes</taxon>
        <taxon>Kitasatosporales</taxon>
        <taxon>Streptomycetaceae</taxon>
        <taxon>Streptomyces</taxon>
    </lineage>
</organism>